<proteinExistence type="predicted"/>
<dbReference type="InterPro" id="IPR051681">
    <property type="entry name" value="Ser/Thr_Kinases-Pseudokinases"/>
</dbReference>
<keyword evidence="4" id="KW-1185">Reference proteome</keyword>
<dbReference type="Proteomes" id="UP001157006">
    <property type="component" value="Chromosome 3"/>
</dbReference>
<dbReference type="AlphaFoldDB" id="A0AAV0ZY32"/>
<dbReference type="GO" id="GO:0005886">
    <property type="term" value="C:plasma membrane"/>
    <property type="evidence" value="ECO:0007669"/>
    <property type="project" value="TreeGrafter"/>
</dbReference>
<dbReference type="SUPFAM" id="SSF56112">
    <property type="entry name" value="Protein kinase-like (PK-like)"/>
    <property type="match status" value="1"/>
</dbReference>
<dbReference type="EMBL" id="OX451738">
    <property type="protein sequence ID" value="CAI8602584.1"/>
    <property type="molecule type" value="Genomic_DNA"/>
</dbReference>
<dbReference type="EMBL" id="OX451738">
    <property type="protein sequence ID" value="CAI8602583.1"/>
    <property type="molecule type" value="Genomic_DNA"/>
</dbReference>
<evidence type="ECO:0000313" key="3">
    <source>
        <dbReference type="EMBL" id="CAI8602584.1"/>
    </source>
</evidence>
<accession>A0AAV0ZY32</accession>
<dbReference type="PROSITE" id="PS00108">
    <property type="entry name" value="PROTEIN_KINASE_ST"/>
    <property type="match status" value="1"/>
</dbReference>
<dbReference type="PANTHER" id="PTHR44329">
    <property type="entry name" value="SERINE/THREONINE-PROTEIN KINASE TNNI3K-RELATED"/>
    <property type="match status" value="1"/>
</dbReference>
<reference evidence="3 4" key="1">
    <citation type="submission" date="2023-01" db="EMBL/GenBank/DDBJ databases">
        <authorList>
            <person name="Kreplak J."/>
        </authorList>
    </citation>
    <scope>NUCLEOTIDE SEQUENCE [LARGE SCALE GENOMIC DNA]</scope>
</reference>
<dbReference type="GO" id="GO:0005524">
    <property type="term" value="F:ATP binding"/>
    <property type="evidence" value="ECO:0007669"/>
    <property type="project" value="InterPro"/>
</dbReference>
<dbReference type="GO" id="GO:0004674">
    <property type="term" value="F:protein serine/threonine kinase activity"/>
    <property type="evidence" value="ECO:0007669"/>
    <property type="project" value="TreeGrafter"/>
</dbReference>
<evidence type="ECO:0000259" key="1">
    <source>
        <dbReference type="SMART" id="SM00220"/>
    </source>
</evidence>
<evidence type="ECO:0000313" key="4">
    <source>
        <dbReference type="Proteomes" id="UP001157006"/>
    </source>
</evidence>
<dbReference type="InterPro" id="IPR008271">
    <property type="entry name" value="Ser/Thr_kinase_AS"/>
</dbReference>
<dbReference type="InterPro" id="IPR011009">
    <property type="entry name" value="Kinase-like_dom_sf"/>
</dbReference>
<name>A0AAV0ZY32_VICFA</name>
<sequence>MGTTNLKIPSKNSIDNQETLPSRTCCVIAEFLTGGTLKQYLIKNRGKKLAYKIVVQLVLDLSKGLSYLHSKKIVHHDVKSENMLLDGNQNLKIADFRVARVDAMNPSDMTGEIGTLNYMAPEVFDGKPYNRICDVYSLGICWWEIYWCDMPYK</sequence>
<dbReference type="InterPro" id="IPR000719">
    <property type="entry name" value="Prot_kinase_dom"/>
</dbReference>
<evidence type="ECO:0000313" key="2">
    <source>
        <dbReference type="EMBL" id="CAI8602583.1"/>
    </source>
</evidence>
<dbReference type="Gene3D" id="1.10.510.10">
    <property type="entry name" value="Transferase(Phosphotransferase) domain 1"/>
    <property type="match status" value="1"/>
</dbReference>
<protein>
    <recommendedName>
        <fullName evidence="1">Protein kinase domain-containing protein</fullName>
    </recommendedName>
</protein>
<organism evidence="3 4">
    <name type="scientific">Vicia faba</name>
    <name type="common">Broad bean</name>
    <name type="synonym">Faba vulgaris</name>
    <dbReference type="NCBI Taxonomy" id="3906"/>
    <lineage>
        <taxon>Eukaryota</taxon>
        <taxon>Viridiplantae</taxon>
        <taxon>Streptophyta</taxon>
        <taxon>Embryophyta</taxon>
        <taxon>Tracheophyta</taxon>
        <taxon>Spermatophyta</taxon>
        <taxon>Magnoliopsida</taxon>
        <taxon>eudicotyledons</taxon>
        <taxon>Gunneridae</taxon>
        <taxon>Pentapetalae</taxon>
        <taxon>rosids</taxon>
        <taxon>fabids</taxon>
        <taxon>Fabales</taxon>
        <taxon>Fabaceae</taxon>
        <taxon>Papilionoideae</taxon>
        <taxon>50 kb inversion clade</taxon>
        <taxon>NPAAA clade</taxon>
        <taxon>Hologalegina</taxon>
        <taxon>IRL clade</taxon>
        <taxon>Fabeae</taxon>
        <taxon>Vicia</taxon>
    </lineage>
</organism>
<dbReference type="SMART" id="SM00220">
    <property type="entry name" value="S_TKc"/>
    <property type="match status" value="1"/>
</dbReference>
<feature type="domain" description="Protein kinase" evidence="1">
    <location>
        <begin position="3"/>
        <end position="153"/>
    </location>
</feature>
<dbReference type="PANTHER" id="PTHR44329:SF228">
    <property type="entry name" value="KINASE-LIKE PROTEIN"/>
    <property type="match status" value="1"/>
</dbReference>
<dbReference type="Pfam" id="PF00069">
    <property type="entry name" value="Pkinase"/>
    <property type="match status" value="1"/>
</dbReference>
<gene>
    <name evidence="2" type="ORF">VFH_III047360</name>
    <name evidence="3" type="ORF">VFH_III047400</name>
</gene>